<evidence type="ECO:0000313" key="2">
    <source>
        <dbReference type="Proteomes" id="UP001596003"/>
    </source>
</evidence>
<dbReference type="RefSeq" id="WP_379797384.1">
    <property type="nucleotide sequence ID" value="NZ_JBHSFY010000005.1"/>
</dbReference>
<sequence>MNTYIIILGEITNKIGDEKFANFVDTNNFEFWRHTPLNWILLTPKNVKLDTINRELKKAYGQVFICVLKVAIEGFAGHYLAKRREDNPFNWFKDIYIKEGFVPKWENVQENEIDLDDDGQIGLTLE</sequence>
<dbReference type="Proteomes" id="UP001596003">
    <property type="component" value="Unassembled WGS sequence"/>
</dbReference>
<name>A0ABV8ZBE7_9FLAO</name>
<comment type="caution">
    <text evidence="1">The sequence shown here is derived from an EMBL/GenBank/DDBJ whole genome shotgun (WGS) entry which is preliminary data.</text>
</comment>
<evidence type="ECO:0000313" key="1">
    <source>
        <dbReference type="EMBL" id="MFC4477407.1"/>
    </source>
</evidence>
<protein>
    <submittedName>
        <fullName evidence="1">Uncharacterized protein</fullName>
    </submittedName>
</protein>
<organism evidence="1 2">
    <name type="scientific">Flavobacterium chungangensis</name>
    <dbReference type="NCBI Taxonomy" id="2708132"/>
    <lineage>
        <taxon>Bacteria</taxon>
        <taxon>Pseudomonadati</taxon>
        <taxon>Bacteroidota</taxon>
        <taxon>Flavobacteriia</taxon>
        <taxon>Flavobacteriales</taxon>
        <taxon>Flavobacteriaceae</taxon>
        <taxon>Flavobacterium</taxon>
    </lineage>
</organism>
<dbReference type="EMBL" id="JBHSFY010000005">
    <property type="protein sequence ID" value="MFC4477407.1"/>
    <property type="molecule type" value="Genomic_DNA"/>
</dbReference>
<keyword evidence="2" id="KW-1185">Reference proteome</keyword>
<gene>
    <name evidence="1" type="ORF">ACFO3N_10075</name>
</gene>
<accession>A0ABV8ZBE7</accession>
<proteinExistence type="predicted"/>
<reference evidence="2" key="1">
    <citation type="journal article" date="2019" name="Int. J. Syst. Evol. Microbiol.">
        <title>The Global Catalogue of Microorganisms (GCM) 10K type strain sequencing project: providing services to taxonomists for standard genome sequencing and annotation.</title>
        <authorList>
            <consortium name="The Broad Institute Genomics Platform"/>
            <consortium name="The Broad Institute Genome Sequencing Center for Infectious Disease"/>
            <person name="Wu L."/>
            <person name="Ma J."/>
        </authorList>
    </citation>
    <scope>NUCLEOTIDE SEQUENCE [LARGE SCALE GENOMIC DNA]</scope>
    <source>
        <strain evidence="2">NBRC 103627</strain>
    </source>
</reference>